<accession>A0A368S9Y7</accession>
<evidence type="ECO:0000256" key="1">
    <source>
        <dbReference type="SAM" id="MobiDB-lite"/>
    </source>
</evidence>
<proteinExistence type="predicted"/>
<gene>
    <name evidence="2" type="ORF">SETIT_8G201400v2</name>
</gene>
<sequence>MAYRATWPLPPASTTACIILMYVSKINKAFFIEKNFKYINGYARRSSPINLHSRGDLAQASNTCQGQLAICGKMGWRCIIFSIWFLIALSSQRTLLPVYARDSPVSSTTPMSTNSGDASINKHTAGRRMDISQPGVTNQKGVIPLRPPRIPCPPILCGRAPATATTVNP</sequence>
<name>A0A368S9Y7_SETIT</name>
<feature type="region of interest" description="Disordered" evidence="1">
    <location>
        <begin position="106"/>
        <end position="144"/>
    </location>
</feature>
<dbReference type="AlphaFoldDB" id="A0A368S9Y7"/>
<feature type="compositionally biased region" description="Polar residues" evidence="1">
    <location>
        <begin position="106"/>
        <end position="122"/>
    </location>
</feature>
<reference evidence="2" key="2">
    <citation type="submission" date="2015-07" db="EMBL/GenBank/DDBJ databases">
        <authorList>
            <person name="Noorani M."/>
        </authorList>
    </citation>
    <scope>NUCLEOTIDE SEQUENCE</scope>
    <source>
        <strain evidence="2">Yugu1</strain>
    </source>
</reference>
<dbReference type="EMBL" id="CM003535">
    <property type="protein sequence ID" value="RCV39164.1"/>
    <property type="molecule type" value="Genomic_DNA"/>
</dbReference>
<organism evidence="2">
    <name type="scientific">Setaria italica</name>
    <name type="common">Foxtail millet</name>
    <name type="synonym">Panicum italicum</name>
    <dbReference type="NCBI Taxonomy" id="4555"/>
    <lineage>
        <taxon>Eukaryota</taxon>
        <taxon>Viridiplantae</taxon>
        <taxon>Streptophyta</taxon>
        <taxon>Embryophyta</taxon>
        <taxon>Tracheophyta</taxon>
        <taxon>Spermatophyta</taxon>
        <taxon>Magnoliopsida</taxon>
        <taxon>Liliopsida</taxon>
        <taxon>Poales</taxon>
        <taxon>Poaceae</taxon>
        <taxon>PACMAD clade</taxon>
        <taxon>Panicoideae</taxon>
        <taxon>Panicodae</taxon>
        <taxon>Paniceae</taxon>
        <taxon>Cenchrinae</taxon>
        <taxon>Setaria</taxon>
    </lineage>
</organism>
<evidence type="ECO:0000313" key="2">
    <source>
        <dbReference type="EMBL" id="RCV39164.1"/>
    </source>
</evidence>
<dbReference type="PROSITE" id="PS51257">
    <property type="entry name" value="PROKAR_LIPOPROTEIN"/>
    <property type="match status" value="1"/>
</dbReference>
<protein>
    <submittedName>
        <fullName evidence="2">Uncharacterized protein</fullName>
    </submittedName>
</protein>
<reference evidence="2" key="1">
    <citation type="journal article" date="2012" name="Nat. Biotechnol.">
        <title>Reference genome sequence of the model plant Setaria.</title>
        <authorList>
            <person name="Bennetzen J.L."/>
            <person name="Schmutz J."/>
            <person name="Wang H."/>
            <person name="Percifield R."/>
            <person name="Hawkins J."/>
            <person name="Pontaroli A.C."/>
            <person name="Estep M."/>
            <person name="Feng L."/>
            <person name="Vaughn J.N."/>
            <person name="Grimwood J."/>
            <person name="Jenkins J."/>
            <person name="Barry K."/>
            <person name="Lindquist E."/>
            <person name="Hellsten U."/>
            <person name="Deshpande S."/>
            <person name="Wang X."/>
            <person name="Wu X."/>
            <person name="Mitros T."/>
            <person name="Triplett J."/>
            <person name="Yang X."/>
            <person name="Ye C.Y."/>
            <person name="Mauro-Herrera M."/>
            <person name="Wang L."/>
            <person name="Li P."/>
            <person name="Sharma M."/>
            <person name="Sharma R."/>
            <person name="Ronald P.C."/>
            <person name="Panaud O."/>
            <person name="Kellogg E.A."/>
            <person name="Brutnell T.P."/>
            <person name="Doust A.N."/>
            <person name="Tuskan G.A."/>
            <person name="Rokhsar D."/>
            <person name="Devos K.M."/>
        </authorList>
    </citation>
    <scope>NUCLEOTIDE SEQUENCE [LARGE SCALE GENOMIC DNA]</scope>
    <source>
        <strain evidence="2">Yugu1</strain>
    </source>
</reference>